<organism evidence="3">
    <name type="scientific">Anisakis simplex</name>
    <name type="common">Herring worm</name>
    <dbReference type="NCBI Taxonomy" id="6269"/>
    <lineage>
        <taxon>Eukaryota</taxon>
        <taxon>Metazoa</taxon>
        <taxon>Ecdysozoa</taxon>
        <taxon>Nematoda</taxon>
        <taxon>Chromadorea</taxon>
        <taxon>Rhabditida</taxon>
        <taxon>Spirurina</taxon>
        <taxon>Ascaridomorpha</taxon>
        <taxon>Ascaridoidea</taxon>
        <taxon>Anisakidae</taxon>
        <taxon>Anisakis</taxon>
        <taxon>Anisakis simplex complex</taxon>
    </lineage>
</organism>
<dbReference type="WBParaSite" id="ASIM_0002128901-mRNA-1">
    <property type="protein sequence ID" value="ASIM_0002128901-mRNA-1"/>
    <property type="gene ID" value="ASIM_0002128901"/>
</dbReference>
<reference evidence="3" key="1">
    <citation type="submission" date="2017-02" db="UniProtKB">
        <authorList>
            <consortium name="WormBaseParasite"/>
        </authorList>
    </citation>
    <scope>IDENTIFICATION</scope>
</reference>
<evidence type="ECO:0000313" key="3">
    <source>
        <dbReference type="WBParaSite" id="ASIM_0002128901-mRNA-1"/>
    </source>
</evidence>
<evidence type="ECO:0000313" key="2">
    <source>
        <dbReference type="Proteomes" id="UP000267096"/>
    </source>
</evidence>
<protein>
    <submittedName>
        <fullName evidence="1 3">Uncharacterized protein</fullName>
    </submittedName>
</protein>
<dbReference type="EMBL" id="UYRR01040264">
    <property type="protein sequence ID" value="VDK78663.1"/>
    <property type="molecule type" value="Genomic_DNA"/>
</dbReference>
<reference evidence="1 2" key="2">
    <citation type="submission" date="2018-11" db="EMBL/GenBank/DDBJ databases">
        <authorList>
            <consortium name="Pathogen Informatics"/>
        </authorList>
    </citation>
    <scope>NUCLEOTIDE SEQUENCE [LARGE SCALE GENOMIC DNA]</scope>
</reference>
<proteinExistence type="predicted"/>
<sequence length="41" mass="4750">MDSARKAPKDDSQKFLDDDGVKFKELSPDQYRKVCLNYGLK</sequence>
<gene>
    <name evidence="1" type="ORF">ASIM_LOCUS20660</name>
</gene>
<dbReference type="Proteomes" id="UP000267096">
    <property type="component" value="Unassembled WGS sequence"/>
</dbReference>
<accession>A0A0M3KJW3</accession>
<dbReference type="AlphaFoldDB" id="A0A0M3KJW3"/>
<evidence type="ECO:0000313" key="1">
    <source>
        <dbReference type="EMBL" id="VDK78663.1"/>
    </source>
</evidence>
<name>A0A0M3KJW3_ANISI</name>
<keyword evidence="2" id="KW-1185">Reference proteome</keyword>